<feature type="region of interest" description="Disordered" evidence="7">
    <location>
        <begin position="79"/>
        <end position="109"/>
    </location>
</feature>
<feature type="transmembrane region" description="Helical" evidence="8">
    <location>
        <begin position="530"/>
        <end position="563"/>
    </location>
</feature>
<keyword evidence="6 8" id="KW-0472">Membrane</keyword>
<dbReference type="AlphaFoldDB" id="A0AAX4PCG0"/>
<feature type="transmembrane region" description="Helical" evidence="8">
    <location>
        <begin position="497"/>
        <end position="518"/>
    </location>
</feature>
<dbReference type="InterPro" id="IPR018491">
    <property type="entry name" value="SLC12_C"/>
</dbReference>
<dbReference type="EMBL" id="CP151508">
    <property type="protein sequence ID" value="WZN63908.1"/>
    <property type="molecule type" value="Genomic_DNA"/>
</dbReference>
<feature type="transmembrane region" description="Helical" evidence="8">
    <location>
        <begin position="473"/>
        <end position="491"/>
    </location>
</feature>
<evidence type="ECO:0000256" key="6">
    <source>
        <dbReference type="ARBA" id="ARBA00023136"/>
    </source>
</evidence>
<keyword evidence="5 8" id="KW-1133">Transmembrane helix</keyword>
<sequence length="1096" mass="120700">MDSPGRNFLQRLSLPLEYAKRHIKRESLDLSNVGVKHGKELQLSESNEVVEVTNDLDNLYGEDRIDSFTIHKLEGKEGEGRAKESLRRRFSKAGVPGEDGPAAGAPANKKEAEPKLGTIMGVFVPCLQNILGVILFIRLSWIVGQAGVLSSLGIVGMCCACTFLTSLSLSAIATNGHIKGGGPYYLIGRALGPELGVSVGVCFYLGTAVAGAMYILGAVETILDIAPQLNITTDAGATAISKNDYRIYGFILLLFVISIVLAGMKHLSRLAPAFLAPVLLSIFFILVGIWSSKDRNLEGDGISGISMANLKDNWSPEYYDTDANGFPSHSSKFKSGTSTVPWSFQTLLALFFPSVTGIMAGSNRSASLTNAQNSIPKGTLAAQLTTTTLYLSFVVFYGASAARNTLLDERLLSARISWPASEIVSIGIILSTVGAALQSLTGAPRLLQAIANDRILPCLNFLATKNDDDEPRMCLFVTFLVTGAAISAGQLDIITPIITMFFLLCYAGVNSSCTLLGVMQTPNWRPRWRYYHWILSVIGLVLCFTIMCLISLPFTGVAVVLVIIIHYSVASRPDKGTKDWGDGLRSLRFNFAVKSMLGLDRMGNRVVTAEWGSPINVHPMNWYPNPLILCKPWGLLKEEIPCHPKLIEFAKFLKPPKQRMSFGLGSQGFTMIVSILEGEYSKRFSTAIAAQKKLWQHVHEEAKFRGFCEVIVANSVMEGFRNLIQSGGLGGLRPNMLVIRYPEKWRQLDKPTDPKTPQKGKDCTAEQGEEDASQGTQKKSIAEQFQSIVSDAHTAGKAIVIIKGLDSLPCSEDQESVDPPAMSSVDGSASDMNGVEISDSEIKIELESAPSSEKNTIDTYWIVNDGGLMLLLSTLFRKHRVWNKCHLRVFCIATKEQNFQFLRKELEDLLYELRLSAEVIVLNINKEYENCNRAEKQLILDKSKKAEEDAVRMGKRTWSPGKQAAMRNVQALTKRSAATSNPGLQTAKSADIMKRKRKATATNDIEHSTSGIVQIPKIEEYNKKHYEDFVMLSLKLNSAIRKHSRNAKLVMLSLPPPPPPPHSAYHYMQYIDLLVEDIPRLLLVRGYKQDVVTVFS</sequence>
<proteinExistence type="inferred from homology"/>
<dbReference type="PANTHER" id="PTHR11827:SF100">
    <property type="entry name" value="CATION-CHLORIDE COTRANSPORTER 1"/>
    <property type="match status" value="1"/>
</dbReference>
<feature type="region of interest" description="Disordered" evidence="7">
    <location>
        <begin position="811"/>
        <end position="830"/>
    </location>
</feature>
<evidence type="ECO:0000256" key="8">
    <source>
        <dbReference type="SAM" id="Phobius"/>
    </source>
</evidence>
<dbReference type="GO" id="GO:0015377">
    <property type="term" value="F:chloride:monoatomic cation symporter activity"/>
    <property type="evidence" value="ECO:0007669"/>
    <property type="project" value="InterPro"/>
</dbReference>
<dbReference type="Pfam" id="PF03522">
    <property type="entry name" value="SLC12"/>
    <property type="match status" value="2"/>
</dbReference>
<feature type="transmembrane region" description="Helical" evidence="8">
    <location>
        <begin position="149"/>
        <end position="174"/>
    </location>
</feature>
<dbReference type="Gene3D" id="1.20.1740.10">
    <property type="entry name" value="Amino acid/polyamine transporter I"/>
    <property type="match status" value="1"/>
</dbReference>
<organism evidence="11 12">
    <name type="scientific">Chloropicon roscoffensis</name>
    <dbReference type="NCBI Taxonomy" id="1461544"/>
    <lineage>
        <taxon>Eukaryota</taxon>
        <taxon>Viridiplantae</taxon>
        <taxon>Chlorophyta</taxon>
        <taxon>Chloropicophyceae</taxon>
        <taxon>Chloropicales</taxon>
        <taxon>Chloropicaceae</taxon>
        <taxon>Chloropicon</taxon>
    </lineage>
</organism>
<evidence type="ECO:0000256" key="4">
    <source>
        <dbReference type="ARBA" id="ARBA00022692"/>
    </source>
</evidence>
<gene>
    <name evidence="11" type="ORF">HKI87_08g54610</name>
</gene>
<dbReference type="InterPro" id="IPR004841">
    <property type="entry name" value="AA-permease/SLC12A_dom"/>
</dbReference>
<feature type="domain" description="SLC12A transporter C-terminal" evidence="10">
    <location>
        <begin position="670"/>
        <end position="750"/>
    </location>
</feature>
<keyword evidence="3" id="KW-0813">Transport</keyword>
<keyword evidence="12" id="KW-1185">Reference proteome</keyword>
<evidence type="ECO:0000256" key="3">
    <source>
        <dbReference type="ARBA" id="ARBA00022448"/>
    </source>
</evidence>
<accession>A0AAX4PCG0</accession>
<feature type="transmembrane region" description="Helical" evidence="8">
    <location>
        <begin position="380"/>
        <end position="398"/>
    </location>
</feature>
<feature type="domain" description="Amino acid permease/ SLC12A" evidence="9">
    <location>
        <begin position="121"/>
        <end position="575"/>
    </location>
</feature>
<dbReference type="GO" id="GO:0016020">
    <property type="term" value="C:membrane"/>
    <property type="evidence" value="ECO:0007669"/>
    <property type="project" value="UniProtKB-SubCell"/>
</dbReference>
<dbReference type="PANTHER" id="PTHR11827">
    <property type="entry name" value="SOLUTE CARRIER FAMILY 12, CATION COTRANSPORTERS"/>
    <property type="match status" value="1"/>
</dbReference>
<evidence type="ECO:0000256" key="7">
    <source>
        <dbReference type="SAM" id="MobiDB-lite"/>
    </source>
</evidence>
<feature type="region of interest" description="Disordered" evidence="7">
    <location>
        <begin position="747"/>
        <end position="779"/>
    </location>
</feature>
<feature type="transmembrane region" description="Helical" evidence="8">
    <location>
        <begin position="195"/>
        <end position="216"/>
    </location>
</feature>
<comment type="subcellular location">
    <subcellularLocation>
        <location evidence="1">Membrane</location>
        <topology evidence="1">Multi-pass membrane protein</topology>
    </subcellularLocation>
</comment>
<keyword evidence="4 8" id="KW-0812">Transmembrane</keyword>
<feature type="transmembrane region" description="Helical" evidence="8">
    <location>
        <begin position="270"/>
        <end position="290"/>
    </location>
</feature>
<protein>
    <submittedName>
        <fullName evidence="11">Cation-chloride cotransporter</fullName>
    </submittedName>
</protein>
<feature type="domain" description="SLC12A transporter C-terminal" evidence="10">
    <location>
        <begin position="849"/>
        <end position="1096"/>
    </location>
</feature>
<feature type="transmembrane region" description="Helical" evidence="8">
    <location>
        <begin position="245"/>
        <end position="263"/>
    </location>
</feature>
<name>A0AAX4PCG0_9CHLO</name>
<feature type="compositionally biased region" description="Low complexity" evidence="7">
    <location>
        <begin position="93"/>
        <end position="107"/>
    </location>
</feature>
<dbReference type="Pfam" id="PF00324">
    <property type="entry name" value="AA_permease"/>
    <property type="match status" value="1"/>
</dbReference>
<evidence type="ECO:0000313" key="12">
    <source>
        <dbReference type="Proteomes" id="UP001472866"/>
    </source>
</evidence>
<evidence type="ECO:0000313" key="11">
    <source>
        <dbReference type="EMBL" id="WZN63908.1"/>
    </source>
</evidence>
<comment type="similarity">
    <text evidence="2">Belongs to the SLC12A transporter family.</text>
</comment>
<evidence type="ECO:0000256" key="1">
    <source>
        <dbReference type="ARBA" id="ARBA00004141"/>
    </source>
</evidence>
<evidence type="ECO:0000256" key="5">
    <source>
        <dbReference type="ARBA" id="ARBA00022989"/>
    </source>
</evidence>
<dbReference type="Proteomes" id="UP001472866">
    <property type="component" value="Chromosome 08"/>
</dbReference>
<feature type="transmembrane region" description="Helical" evidence="8">
    <location>
        <begin position="119"/>
        <end position="143"/>
    </location>
</feature>
<reference evidence="11 12" key="1">
    <citation type="submission" date="2024-03" db="EMBL/GenBank/DDBJ databases">
        <title>Complete genome sequence of the green alga Chloropicon roscoffensis RCC1871.</title>
        <authorList>
            <person name="Lemieux C."/>
            <person name="Pombert J.-F."/>
            <person name="Otis C."/>
            <person name="Turmel M."/>
        </authorList>
    </citation>
    <scope>NUCLEOTIDE SEQUENCE [LARGE SCALE GENOMIC DNA]</scope>
    <source>
        <strain evidence="11 12">RCC1871</strain>
    </source>
</reference>
<evidence type="ECO:0000256" key="2">
    <source>
        <dbReference type="ARBA" id="ARBA00010593"/>
    </source>
</evidence>
<dbReference type="InterPro" id="IPR004842">
    <property type="entry name" value="SLC12A_fam"/>
</dbReference>
<evidence type="ECO:0000259" key="10">
    <source>
        <dbReference type="Pfam" id="PF03522"/>
    </source>
</evidence>
<dbReference type="FunFam" id="1.20.1740.10:FF:000013">
    <property type="entry name" value="Solute carrier family 12 member"/>
    <property type="match status" value="1"/>
</dbReference>
<evidence type="ECO:0000259" key="9">
    <source>
        <dbReference type="Pfam" id="PF00324"/>
    </source>
</evidence>